<feature type="compositionally biased region" description="Basic and acidic residues" evidence="5">
    <location>
        <begin position="161"/>
        <end position="171"/>
    </location>
</feature>
<evidence type="ECO:0000256" key="2">
    <source>
        <dbReference type="ARBA" id="ARBA00022670"/>
    </source>
</evidence>
<comment type="caution">
    <text evidence="7">The sequence shown here is derived from an EMBL/GenBank/DDBJ whole genome shotgun (WGS) entry which is preliminary data.</text>
</comment>
<evidence type="ECO:0000256" key="1">
    <source>
        <dbReference type="ARBA" id="ARBA00005234"/>
    </source>
</evidence>
<dbReference type="EMBL" id="JAACJK010000057">
    <property type="protein sequence ID" value="KAF5337058.1"/>
    <property type="molecule type" value="Genomic_DNA"/>
</dbReference>
<gene>
    <name evidence="7" type="ORF">D9611_003177</name>
</gene>
<dbReference type="PANTHER" id="PTHR12606:SF141">
    <property type="entry name" value="GH15225P-RELATED"/>
    <property type="match status" value="1"/>
</dbReference>
<dbReference type="Gene3D" id="3.40.395.10">
    <property type="entry name" value="Adenoviral Proteinase, Chain A"/>
    <property type="match status" value="1"/>
</dbReference>
<dbReference type="GO" id="GO:0016926">
    <property type="term" value="P:protein desumoylation"/>
    <property type="evidence" value="ECO:0007669"/>
    <property type="project" value="TreeGrafter"/>
</dbReference>
<feature type="compositionally biased region" description="Basic and acidic residues" evidence="5">
    <location>
        <begin position="134"/>
        <end position="149"/>
    </location>
</feature>
<feature type="compositionally biased region" description="Polar residues" evidence="5">
    <location>
        <begin position="239"/>
        <end position="258"/>
    </location>
</feature>
<evidence type="ECO:0000256" key="3">
    <source>
        <dbReference type="ARBA" id="ARBA00022801"/>
    </source>
</evidence>
<feature type="domain" description="Ubiquitin-like protease family profile" evidence="6">
    <location>
        <begin position="491"/>
        <end position="664"/>
    </location>
</feature>
<keyword evidence="4" id="KW-0788">Thiol protease</keyword>
<dbReference type="GO" id="GO:0060255">
    <property type="term" value="P:regulation of macromolecule metabolic process"/>
    <property type="evidence" value="ECO:0007669"/>
    <property type="project" value="UniProtKB-ARBA"/>
</dbReference>
<feature type="compositionally biased region" description="Low complexity" evidence="5">
    <location>
        <begin position="259"/>
        <end position="271"/>
    </location>
</feature>
<protein>
    <recommendedName>
        <fullName evidence="6">Ubiquitin-like protease family profile domain-containing protein</fullName>
    </recommendedName>
</protein>
<sequence>MTQAASYASRKRPADSPLPIYSPAKLPRVTGYDNRSIVVSFVKGVFGATASPDLPVHSHPKSGNLPTISPRISRNPTPATKQVSMPPPKVLPIKTSSTSLAPISSSGSPVGPTTVSPFIARKEGRPPKCSTAKDAQKLKPGDDQSRRTADAPSQSSSRRHSVSESNHKPVFERPPSSVSRPRSMINVTSMPNLDCEDEKPQKASKSITEASQWRARPVVPVVPSPSPSRSQSSVASTSKVTLDSASSWISNDSGTDRPSSATSATSTYSETPQSKPILLPEFFYRHSSLDSTPGADKRPTNAALVPSAASQGQSTHFLSQYEPKVDLNGRSMIYPTDSKPRVRPAEKRKRERHKQSLVPRREAVRENLKRVAYLKSKSQGYKGTEEEHDEFVDYAALTLQAVEKPAQDTLEDWLGRAQDTSRKTIAGPPPPKPYIPELDKLLSYFRTRDAAIDERLHPPRPRLPKSLPEDDEKSVEATFRRPGVIAKIAREQVANADIVRLRPRQWLNDEIINFYGAMIMARAEEQKENAVPRGKILKAFYLSSFFWQKLSTDGYEKGRLAKWTKKVDIFSRDVVLIPVNHGNAHWTAAAINFQKKRFESYDSMGMATEAVWKRLRDYVRAEHLNKKKKPFDFTGWKDWAPDSTPQQDNGYDCGVFTCQFLESLSRGEDDFVFTQEDMPYLRRRMVWEIAHTRLRNDV</sequence>
<feature type="region of interest" description="Disordered" evidence="5">
    <location>
        <begin position="288"/>
        <end position="361"/>
    </location>
</feature>
<feature type="compositionally biased region" description="Polar residues" evidence="5">
    <location>
        <begin position="64"/>
        <end position="83"/>
    </location>
</feature>
<feature type="compositionally biased region" description="Low complexity" evidence="5">
    <location>
        <begin position="96"/>
        <end position="108"/>
    </location>
</feature>
<dbReference type="OrthoDB" id="1939479at2759"/>
<evidence type="ECO:0000256" key="4">
    <source>
        <dbReference type="ARBA" id="ARBA00022807"/>
    </source>
</evidence>
<dbReference type="GO" id="GO:0016929">
    <property type="term" value="F:deSUMOylase activity"/>
    <property type="evidence" value="ECO:0007669"/>
    <property type="project" value="TreeGrafter"/>
</dbReference>
<evidence type="ECO:0000259" key="6">
    <source>
        <dbReference type="PROSITE" id="PS50600"/>
    </source>
</evidence>
<feature type="region of interest" description="Disordered" evidence="5">
    <location>
        <begin position="1"/>
        <end position="28"/>
    </location>
</feature>
<feature type="compositionally biased region" description="Low complexity" evidence="5">
    <location>
        <begin position="227"/>
        <end position="238"/>
    </location>
</feature>
<feature type="compositionally biased region" description="Basic residues" evidence="5">
    <location>
        <begin position="346"/>
        <end position="355"/>
    </location>
</feature>
<dbReference type="InterPro" id="IPR038765">
    <property type="entry name" value="Papain-like_cys_pep_sf"/>
</dbReference>
<accession>A0A8H5CAB4</accession>
<evidence type="ECO:0000313" key="8">
    <source>
        <dbReference type="Proteomes" id="UP000541558"/>
    </source>
</evidence>
<name>A0A8H5CAB4_9AGAR</name>
<dbReference type="Pfam" id="PF02902">
    <property type="entry name" value="Peptidase_C48"/>
    <property type="match status" value="1"/>
</dbReference>
<feature type="region of interest" description="Disordered" evidence="5">
    <location>
        <begin position="49"/>
        <end position="273"/>
    </location>
</feature>
<dbReference type="FunFam" id="3.40.395.10:FF:000001">
    <property type="entry name" value="Sentrin-specific protease 1"/>
    <property type="match status" value="1"/>
</dbReference>
<feature type="region of interest" description="Disordered" evidence="5">
    <location>
        <begin position="455"/>
        <end position="474"/>
    </location>
</feature>
<dbReference type="PROSITE" id="PS50600">
    <property type="entry name" value="ULP_PROTEASE"/>
    <property type="match status" value="1"/>
</dbReference>
<feature type="compositionally biased region" description="Low complexity" evidence="5">
    <location>
        <begin position="173"/>
        <end position="183"/>
    </location>
</feature>
<dbReference type="Proteomes" id="UP000541558">
    <property type="component" value="Unassembled WGS sequence"/>
</dbReference>
<dbReference type="GO" id="GO:0006508">
    <property type="term" value="P:proteolysis"/>
    <property type="evidence" value="ECO:0007669"/>
    <property type="project" value="UniProtKB-KW"/>
</dbReference>
<keyword evidence="8" id="KW-1185">Reference proteome</keyword>
<reference evidence="7 8" key="1">
    <citation type="journal article" date="2020" name="ISME J.">
        <title>Uncovering the hidden diversity of litter-decomposition mechanisms in mushroom-forming fungi.</title>
        <authorList>
            <person name="Floudas D."/>
            <person name="Bentzer J."/>
            <person name="Ahren D."/>
            <person name="Johansson T."/>
            <person name="Persson P."/>
            <person name="Tunlid A."/>
        </authorList>
    </citation>
    <scope>NUCLEOTIDE SEQUENCE [LARGE SCALE GENOMIC DNA]</scope>
    <source>
        <strain evidence="7 8">CBS 175.51</strain>
    </source>
</reference>
<comment type="similarity">
    <text evidence="1">Belongs to the peptidase C48 family.</text>
</comment>
<dbReference type="InterPro" id="IPR003653">
    <property type="entry name" value="Peptidase_C48_C"/>
</dbReference>
<organism evidence="7 8">
    <name type="scientific">Ephemerocybe angulata</name>
    <dbReference type="NCBI Taxonomy" id="980116"/>
    <lineage>
        <taxon>Eukaryota</taxon>
        <taxon>Fungi</taxon>
        <taxon>Dikarya</taxon>
        <taxon>Basidiomycota</taxon>
        <taxon>Agaricomycotina</taxon>
        <taxon>Agaricomycetes</taxon>
        <taxon>Agaricomycetidae</taxon>
        <taxon>Agaricales</taxon>
        <taxon>Agaricineae</taxon>
        <taxon>Psathyrellaceae</taxon>
        <taxon>Ephemerocybe</taxon>
    </lineage>
</organism>
<evidence type="ECO:0000256" key="5">
    <source>
        <dbReference type="SAM" id="MobiDB-lite"/>
    </source>
</evidence>
<keyword evidence="2" id="KW-0645">Protease</keyword>
<evidence type="ECO:0000313" key="7">
    <source>
        <dbReference type="EMBL" id="KAF5337058.1"/>
    </source>
</evidence>
<dbReference type="GO" id="GO:0005634">
    <property type="term" value="C:nucleus"/>
    <property type="evidence" value="ECO:0007669"/>
    <property type="project" value="TreeGrafter"/>
</dbReference>
<dbReference type="AlphaFoldDB" id="A0A8H5CAB4"/>
<dbReference type="PANTHER" id="PTHR12606">
    <property type="entry name" value="SENTRIN/SUMO-SPECIFIC PROTEASE"/>
    <property type="match status" value="1"/>
</dbReference>
<proteinExistence type="inferred from homology"/>
<dbReference type="GO" id="GO:0080090">
    <property type="term" value="P:regulation of primary metabolic process"/>
    <property type="evidence" value="ECO:0007669"/>
    <property type="project" value="UniProtKB-ARBA"/>
</dbReference>
<keyword evidence="3" id="KW-0378">Hydrolase</keyword>
<feature type="compositionally biased region" description="Polar residues" evidence="5">
    <location>
        <begin position="308"/>
        <end position="318"/>
    </location>
</feature>
<dbReference type="SUPFAM" id="SSF54001">
    <property type="entry name" value="Cysteine proteinases"/>
    <property type="match status" value="1"/>
</dbReference>